<evidence type="ECO:0000256" key="1">
    <source>
        <dbReference type="SAM" id="MobiDB-lite"/>
    </source>
</evidence>
<feature type="transmembrane region" description="Helical" evidence="2">
    <location>
        <begin position="279"/>
        <end position="299"/>
    </location>
</feature>
<keyword evidence="4" id="KW-1185">Reference proteome</keyword>
<feature type="transmembrane region" description="Helical" evidence="2">
    <location>
        <begin position="245"/>
        <end position="263"/>
    </location>
</feature>
<sequence>MSLRTAILIMSAFGVISDSILIAFYPQFFEARYGVTNAVHTGAYIAAISIAVMCMLPVWAYVARYVETMHLVVYTQFAAGALCLMAIWAPTVQVFWVLTMLMYMVKASYLLMFPYLMRLEKSQDHAVVIGLLTVIVYIAGIFGAAVGGLSLQRLGPDFSLMLMAGGDFIQMLLCLYLICSGKVVKVISRDEDNRAKVVPKRSREALVKLMQLSLLMLLFDFSAYLIRPFFTLYWENTTQITNQMLTGFVFAIPGMVALIALMLKRRWLSPPWWVEHSQFNLLLAAIGMLMQATPSMWLILLGRCLYGWAIFQLVVKLEVTLFKVSTPESYARDFSVANFFQNFGVLLSSFGAGYVVSLLGIPMTFVIAAVGMVLTLIFDRSVFELDRQQPLKAQSDDVTSGEQPPLLAAQGGAGHD</sequence>
<feature type="transmembrane region" description="Helical" evidence="2">
    <location>
        <begin position="95"/>
        <end position="116"/>
    </location>
</feature>
<dbReference type="Proteomes" id="UP001476583">
    <property type="component" value="Chromosome"/>
</dbReference>
<feature type="transmembrane region" description="Helical" evidence="2">
    <location>
        <begin position="7"/>
        <end position="29"/>
    </location>
</feature>
<dbReference type="SUPFAM" id="SSF103473">
    <property type="entry name" value="MFS general substrate transporter"/>
    <property type="match status" value="1"/>
</dbReference>
<keyword evidence="2" id="KW-0812">Transmembrane</keyword>
<feature type="transmembrane region" description="Helical" evidence="2">
    <location>
        <begin position="205"/>
        <end position="225"/>
    </location>
</feature>
<evidence type="ECO:0000256" key="2">
    <source>
        <dbReference type="SAM" id="Phobius"/>
    </source>
</evidence>
<keyword evidence="2" id="KW-1133">Transmembrane helix</keyword>
<accession>A0ABZ2RGA7</accession>
<dbReference type="EMBL" id="CP148074">
    <property type="protein sequence ID" value="WXL26054.1"/>
    <property type="molecule type" value="Genomic_DNA"/>
</dbReference>
<reference evidence="3 4" key="1">
    <citation type="submission" date="2024-03" db="EMBL/GenBank/DDBJ databases">
        <title>Complete genome of BD2.</title>
        <authorList>
            <person name="Cao G."/>
        </authorList>
    </citation>
    <scope>NUCLEOTIDE SEQUENCE [LARGE SCALE GENOMIC DNA]</scope>
    <source>
        <strain evidence="3 4">BD2</strain>
    </source>
</reference>
<dbReference type="InterPro" id="IPR036259">
    <property type="entry name" value="MFS_trans_sf"/>
</dbReference>
<organism evidence="3 4">
    <name type="scientific">Ectopseudomonas mendocina</name>
    <name type="common">Pseudomonas mendocina</name>
    <dbReference type="NCBI Taxonomy" id="300"/>
    <lineage>
        <taxon>Bacteria</taxon>
        <taxon>Pseudomonadati</taxon>
        <taxon>Pseudomonadota</taxon>
        <taxon>Gammaproteobacteria</taxon>
        <taxon>Pseudomonadales</taxon>
        <taxon>Pseudomonadaceae</taxon>
        <taxon>Ectopseudomonas</taxon>
    </lineage>
</organism>
<feature type="transmembrane region" description="Helical" evidence="2">
    <location>
        <begin position="128"/>
        <end position="149"/>
    </location>
</feature>
<evidence type="ECO:0000313" key="3">
    <source>
        <dbReference type="EMBL" id="WXL26054.1"/>
    </source>
</evidence>
<gene>
    <name evidence="3" type="ORF">WG219_00750</name>
</gene>
<protein>
    <submittedName>
        <fullName evidence="3">MFS transporter</fullName>
    </submittedName>
</protein>
<dbReference type="Gene3D" id="1.20.1250.20">
    <property type="entry name" value="MFS general substrate transporter like domains"/>
    <property type="match status" value="1"/>
</dbReference>
<feature type="transmembrane region" description="Helical" evidence="2">
    <location>
        <begin position="161"/>
        <end position="184"/>
    </location>
</feature>
<evidence type="ECO:0000313" key="4">
    <source>
        <dbReference type="Proteomes" id="UP001476583"/>
    </source>
</evidence>
<feature type="transmembrane region" description="Helical" evidence="2">
    <location>
        <begin position="71"/>
        <end position="89"/>
    </location>
</feature>
<keyword evidence="2" id="KW-0472">Membrane</keyword>
<feature type="transmembrane region" description="Helical" evidence="2">
    <location>
        <begin position="361"/>
        <end position="378"/>
    </location>
</feature>
<feature type="region of interest" description="Disordered" evidence="1">
    <location>
        <begin position="393"/>
        <end position="416"/>
    </location>
</feature>
<feature type="transmembrane region" description="Helical" evidence="2">
    <location>
        <begin position="41"/>
        <end position="62"/>
    </location>
</feature>
<name>A0ABZ2RGA7_ECTME</name>
<proteinExistence type="predicted"/>